<dbReference type="RefSeq" id="XP_033678196.1">
    <property type="nucleotide sequence ID" value="XM_033824226.1"/>
</dbReference>
<sequence>MSWVSVLSDRPTETQLPKWSKKTLFSKRKHSDEWHHNIDFLAGVLRPSDSKFPWILIKKHTDHYIKKKGKISQAEIDVRLATLIERHEARDVAIAACAHAISPTGLRALLNVELNVAPATYYGLEMYLQSLIAANYCSPKAVTGLEVQWARQLLPYAKHGAGVAGRYLEGLCSALRAIDTPNMNVLPDFAILARRAFKNFATQLEGYKLRSQWVSAQAAVGWMSALARTTPAVTPPGHLLPEHVLDAQFPIWRIWVAWNPNTGRTKSLA</sequence>
<name>A0A6A6HZP4_9PLEO</name>
<protein>
    <submittedName>
        <fullName evidence="1">Uncharacterized protein</fullName>
    </submittedName>
</protein>
<reference evidence="1" key="1">
    <citation type="journal article" date="2020" name="Stud. Mycol.">
        <title>101 Dothideomycetes genomes: a test case for predicting lifestyles and emergence of pathogens.</title>
        <authorList>
            <person name="Haridas S."/>
            <person name="Albert R."/>
            <person name="Binder M."/>
            <person name="Bloem J."/>
            <person name="Labutti K."/>
            <person name="Salamov A."/>
            <person name="Andreopoulos B."/>
            <person name="Baker S."/>
            <person name="Barry K."/>
            <person name="Bills G."/>
            <person name="Bluhm B."/>
            <person name="Cannon C."/>
            <person name="Castanera R."/>
            <person name="Culley D."/>
            <person name="Daum C."/>
            <person name="Ezra D."/>
            <person name="Gonzalez J."/>
            <person name="Henrissat B."/>
            <person name="Kuo A."/>
            <person name="Liang C."/>
            <person name="Lipzen A."/>
            <person name="Lutzoni F."/>
            <person name="Magnuson J."/>
            <person name="Mondo S."/>
            <person name="Nolan M."/>
            <person name="Ohm R."/>
            <person name="Pangilinan J."/>
            <person name="Park H.-J."/>
            <person name="Ramirez L."/>
            <person name="Alfaro M."/>
            <person name="Sun H."/>
            <person name="Tritt A."/>
            <person name="Yoshinaga Y."/>
            <person name="Zwiers L.-H."/>
            <person name="Turgeon B."/>
            <person name="Goodwin S."/>
            <person name="Spatafora J."/>
            <person name="Crous P."/>
            <person name="Grigoriev I."/>
        </authorList>
    </citation>
    <scope>NUCLEOTIDE SEQUENCE</scope>
    <source>
        <strain evidence="1">CBS 122368</strain>
    </source>
</reference>
<dbReference type="EMBL" id="ML987205">
    <property type="protein sequence ID" value="KAF2243192.1"/>
    <property type="molecule type" value="Genomic_DNA"/>
</dbReference>
<evidence type="ECO:0000313" key="2">
    <source>
        <dbReference type="Proteomes" id="UP000800094"/>
    </source>
</evidence>
<dbReference type="GeneID" id="54577556"/>
<organism evidence="1 2">
    <name type="scientific">Trematosphaeria pertusa</name>
    <dbReference type="NCBI Taxonomy" id="390896"/>
    <lineage>
        <taxon>Eukaryota</taxon>
        <taxon>Fungi</taxon>
        <taxon>Dikarya</taxon>
        <taxon>Ascomycota</taxon>
        <taxon>Pezizomycotina</taxon>
        <taxon>Dothideomycetes</taxon>
        <taxon>Pleosporomycetidae</taxon>
        <taxon>Pleosporales</taxon>
        <taxon>Massarineae</taxon>
        <taxon>Trematosphaeriaceae</taxon>
        <taxon>Trematosphaeria</taxon>
    </lineage>
</organism>
<gene>
    <name evidence="1" type="ORF">BU26DRAFT_437290</name>
</gene>
<feature type="non-terminal residue" evidence="1">
    <location>
        <position position="269"/>
    </location>
</feature>
<dbReference type="AlphaFoldDB" id="A0A6A6HZP4"/>
<keyword evidence="2" id="KW-1185">Reference proteome</keyword>
<proteinExistence type="predicted"/>
<dbReference type="OrthoDB" id="109543at2759"/>
<dbReference type="Proteomes" id="UP000800094">
    <property type="component" value="Unassembled WGS sequence"/>
</dbReference>
<evidence type="ECO:0000313" key="1">
    <source>
        <dbReference type="EMBL" id="KAF2243192.1"/>
    </source>
</evidence>
<accession>A0A6A6HZP4</accession>